<evidence type="ECO:0000256" key="2">
    <source>
        <dbReference type="ARBA" id="ARBA00022475"/>
    </source>
</evidence>
<dbReference type="Gene3D" id="1.20.1070.10">
    <property type="entry name" value="Rhodopsin 7-helix transmembrane proteins"/>
    <property type="match status" value="1"/>
</dbReference>
<feature type="region of interest" description="Disordered" evidence="10">
    <location>
        <begin position="215"/>
        <end position="251"/>
    </location>
</feature>
<feature type="domain" description="G-protein coupled receptors family 1 profile" evidence="12">
    <location>
        <begin position="40"/>
        <end position="316"/>
    </location>
</feature>
<evidence type="ECO:0000259" key="12">
    <source>
        <dbReference type="PROSITE" id="PS50262"/>
    </source>
</evidence>
<dbReference type="OMA" id="FHIRESL"/>
<feature type="compositionally biased region" description="Polar residues" evidence="10">
    <location>
        <begin position="236"/>
        <end position="251"/>
    </location>
</feature>
<dbReference type="PROSITE" id="PS50262">
    <property type="entry name" value="G_PROTEIN_RECEP_F1_2"/>
    <property type="match status" value="1"/>
</dbReference>
<dbReference type="GO" id="GO:0004930">
    <property type="term" value="F:G protein-coupled receptor activity"/>
    <property type="evidence" value="ECO:0007669"/>
    <property type="project" value="UniProtKB-KW"/>
</dbReference>
<evidence type="ECO:0000256" key="10">
    <source>
        <dbReference type="SAM" id="MobiDB-lite"/>
    </source>
</evidence>
<evidence type="ECO:0000256" key="9">
    <source>
        <dbReference type="RuleBase" id="RU000688"/>
    </source>
</evidence>
<evidence type="ECO:0000256" key="8">
    <source>
        <dbReference type="ARBA" id="ARBA00023224"/>
    </source>
</evidence>
<protein>
    <recommendedName>
        <fullName evidence="12">G-protein coupled receptors family 1 profile domain-containing protein</fullName>
    </recommendedName>
</protein>
<dbReference type="CDD" id="cd00637">
    <property type="entry name" value="7tm_classA_rhodopsin-like"/>
    <property type="match status" value="1"/>
</dbReference>
<evidence type="ECO:0000256" key="7">
    <source>
        <dbReference type="ARBA" id="ARBA00023170"/>
    </source>
</evidence>
<name>A0A914BN41_PATMI</name>
<keyword evidence="7 9" id="KW-0675">Receptor</keyword>
<dbReference type="AlphaFoldDB" id="A0A914BN41"/>
<keyword evidence="5 9" id="KW-0297">G-protein coupled receptor</keyword>
<dbReference type="Proteomes" id="UP000887568">
    <property type="component" value="Unplaced"/>
</dbReference>
<dbReference type="OrthoDB" id="9927220at2759"/>
<dbReference type="SMART" id="SM01381">
    <property type="entry name" value="7TM_GPCR_Srsx"/>
    <property type="match status" value="1"/>
</dbReference>
<dbReference type="RefSeq" id="XP_038077365.1">
    <property type="nucleotide sequence ID" value="XM_038221437.1"/>
</dbReference>
<proteinExistence type="inferred from homology"/>
<dbReference type="SUPFAM" id="SSF81321">
    <property type="entry name" value="Family A G protein-coupled receptor-like"/>
    <property type="match status" value="1"/>
</dbReference>
<dbReference type="GO" id="GO:0005886">
    <property type="term" value="C:plasma membrane"/>
    <property type="evidence" value="ECO:0007669"/>
    <property type="project" value="UniProtKB-SubCell"/>
</dbReference>
<keyword evidence="4 11" id="KW-1133">Transmembrane helix</keyword>
<keyword evidence="3 9" id="KW-0812">Transmembrane</keyword>
<dbReference type="GeneID" id="119745214"/>
<feature type="transmembrane region" description="Helical" evidence="11">
    <location>
        <begin position="300"/>
        <end position="318"/>
    </location>
</feature>
<evidence type="ECO:0000313" key="13">
    <source>
        <dbReference type="EnsemblMetazoa" id="XP_038077365.1"/>
    </source>
</evidence>
<evidence type="ECO:0000313" key="14">
    <source>
        <dbReference type="Proteomes" id="UP000887568"/>
    </source>
</evidence>
<dbReference type="EnsemblMetazoa" id="XM_038221437.1">
    <property type="protein sequence ID" value="XP_038077365.1"/>
    <property type="gene ID" value="LOC119745214"/>
</dbReference>
<dbReference type="InterPro" id="IPR000276">
    <property type="entry name" value="GPCR_Rhodpsn"/>
</dbReference>
<feature type="transmembrane region" description="Helical" evidence="11">
    <location>
        <begin position="173"/>
        <end position="198"/>
    </location>
</feature>
<dbReference type="PANTHER" id="PTHR24228:SF72">
    <property type="entry name" value="G-PROTEIN COUPLED RECEPTORS FAMILY 1 PROFILE DOMAIN-CONTAINING PROTEIN"/>
    <property type="match status" value="1"/>
</dbReference>
<evidence type="ECO:0000256" key="11">
    <source>
        <dbReference type="SAM" id="Phobius"/>
    </source>
</evidence>
<evidence type="ECO:0000256" key="5">
    <source>
        <dbReference type="ARBA" id="ARBA00023040"/>
    </source>
</evidence>
<dbReference type="Pfam" id="PF00001">
    <property type="entry name" value="7tm_1"/>
    <property type="match status" value="2"/>
</dbReference>
<feature type="transmembrane region" description="Helical" evidence="11">
    <location>
        <begin position="146"/>
        <end position="167"/>
    </location>
</feature>
<comment type="similarity">
    <text evidence="9">Belongs to the G-protein coupled receptor 1 family.</text>
</comment>
<feature type="transmembrane region" description="Helical" evidence="11">
    <location>
        <begin position="23"/>
        <end position="49"/>
    </location>
</feature>
<dbReference type="InterPro" id="IPR017452">
    <property type="entry name" value="GPCR_Rhodpsn_7TM"/>
</dbReference>
<comment type="subcellular location">
    <subcellularLocation>
        <location evidence="1">Cell membrane</location>
        <topology evidence="1">Multi-pass membrane protein</topology>
    </subcellularLocation>
</comment>
<evidence type="ECO:0000256" key="6">
    <source>
        <dbReference type="ARBA" id="ARBA00023136"/>
    </source>
</evidence>
<evidence type="ECO:0000256" key="1">
    <source>
        <dbReference type="ARBA" id="ARBA00004651"/>
    </source>
</evidence>
<reference evidence="13" key="1">
    <citation type="submission" date="2022-11" db="UniProtKB">
        <authorList>
            <consortium name="EnsemblMetazoa"/>
        </authorList>
    </citation>
    <scope>IDENTIFICATION</scope>
</reference>
<feature type="compositionally biased region" description="Polar residues" evidence="10">
    <location>
        <begin position="220"/>
        <end position="229"/>
    </location>
</feature>
<organism evidence="13 14">
    <name type="scientific">Patiria miniata</name>
    <name type="common">Bat star</name>
    <name type="synonym">Asterina miniata</name>
    <dbReference type="NCBI Taxonomy" id="46514"/>
    <lineage>
        <taxon>Eukaryota</taxon>
        <taxon>Metazoa</taxon>
        <taxon>Echinodermata</taxon>
        <taxon>Eleutherozoa</taxon>
        <taxon>Asterozoa</taxon>
        <taxon>Asteroidea</taxon>
        <taxon>Valvatacea</taxon>
        <taxon>Valvatida</taxon>
        <taxon>Asterinidae</taxon>
        <taxon>Patiria</taxon>
    </lineage>
</organism>
<sequence>MSRSNVSYDAPVYDLFPFHDVHLVLLSVLYGIAFIAGTPGNSLVILAVLLSKKLRTTTNTFVVNLSVADLLTCLVLIPVNANVISTLYFGIGDLQVGLTLLLVTGFILYTTLGCSILTLICIALNRWLLITRPLTTYQKVYTPKKIAVCLMFVWVIPIVFVLTLGYSGLGKRYFIVVLAVAMFPIPLTVIIACYVLIWRRINRQVRSMASSSHIPEVSNEPITHNSTETQLDDIPTDSTQPQARSNSAMTTGNDQLSRHQIQITKNMFYVVCAFVLCVGPYAISLVPAITDIKFVLVSQYASAILVFNSCINPLIYATKHRDFKTVFRCIVSRQWDDIPEPSDFLKAVRRSKCCGRSNPV</sequence>
<evidence type="ECO:0000256" key="4">
    <source>
        <dbReference type="ARBA" id="ARBA00022989"/>
    </source>
</evidence>
<dbReference type="PANTHER" id="PTHR24228">
    <property type="entry name" value="B2 BRADYKININ RECEPTOR/ANGIOTENSIN II RECEPTOR"/>
    <property type="match status" value="1"/>
</dbReference>
<keyword evidence="8 9" id="KW-0807">Transducer</keyword>
<keyword evidence="14" id="KW-1185">Reference proteome</keyword>
<feature type="transmembrane region" description="Helical" evidence="11">
    <location>
        <begin position="267"/>
        <end position="288"/>
    </location>
</feature>
<dbReference type="PROSITE" id="PS00237">
    <property type="entry name" value="G_PROTEIN_RECEP_F1_1"/>
    <property type="match status" value="1"/>
</dbReference>
<keyword evidence="2" id="KW-1003">Cell membrane</keyword>
<accession>A0A914BN41</accession>
<feature type="transmembrane region" description="Helical" evidence="11">
    <location>
        <begin position="99"/>
        <end position="125"/>
    </location>
</feature>
<keyword evidence="6 11" id="KW-0472">Membrane</keyword>
<dbReference type="PRINTS" id="PR00237">
    <property type="entry name" value="GPCRRHODOPSN"/>
</dbReference>
<evidence type="ECO:0000256" key="3">
    <source>
        <dbReference type="ARBA" id="ARBA00022692"/>
    </source>
</evidence>